<gene>
    <name evidence="6" type="ORF">NCTC949_00654</name>
    <name evidence="5" type="ORF">UL82_00195</name>
</gene>
<dbReference type="EC" id="1.1.1.306" evidence="6"/>
<evidence type="ECO:0000259" key="4">
    <source>
        <dbReference type="Pfam" id="PF00107"/>
    </source>
</evidence>
<evidence type="ECO:0000313" key="6">
    <source>
        <dbReference type="EMBL" id="VEH05524.1"/>
    </source>
</evidence>
<organism evidence="5 7">
    <name type="scientific">Corynebacterium kutscheri</name>
    <dbReference type="NCBI Taxonomy" id="35755"/>
    <lineage>
        <taxon>Bacteria</taxon>
        <taxon>Bacillati</taxon>
        <taxon>Actinomycetota</taxon>
        <taxon>Actinomycetes</taxon>
        <taxon>Mycobacteriales</taxon>
        <taxon>Corynebacteriaceae</taxon>
        <taxon>Corynebacterium</taxon>
    </lineage>
</organism>
<dbReference type="Gene3D" id="3.90.180.10">
    <property type="entry name" value="Medium-chain alcohol dehydrogenases, catalytic domain"/>
    <property type="match status" value="1"/>
</dbReference>
<evidence type="ECO:0000256" key="2">
    <source>
        <dbReference type="ARBA" id="ARBA00022723"/>
    </source>
</evidence>
<dbReference type="HOGENOM" id="CLU_104639_0_0_11"/>
<dbReference type="GO" id="GO:0046872">
    <property type="term" value="F:metal ion binding"/>
    <property type="evidence" value="ECO:0007669"/>
    <property type="project" value="UniProtKB-KW"/>
</dbReference>
<protein>
    <submittedName>
        <fullName evidence="6">Alcohol dehydrogenase zinc-binding domain-containing protein</fullName>
        <ecNumber evidence="6">1.1.1.306</ecNumber>
    </submittedName>
    <submittedName>
        <fullName evidence="5">Zinc-binding dehydrogenase</fullName>
    </submittedName>
</protein>
<evidence type="ECO:0000313" key="5">
    <source>
        <dbReference type="EMBL" id="AKE40282.1"/>
    </source>
</evidence>
<comment type="cofactor">
    <cofactor evidence="1">
        <name>Zn(2+)</name>
        <dbReference type="ChEBI" id="CHEBI:29105"/>
    </cofactor>
</comment>
<dbReference type="GO" id="GO:0050607">
    <property type="term" value="F:mycothiol-dependent formaldehyde dehydrogenase activity"/>
    <property type="evidence" value="ECO:0007669"/>
    <property type="project" value="UniProtKB-EC"/>
</dbReference>
<sequence length="179" mass="18953">MGPGRIAAVVGDGAVGLSAVIAAKEMGAERIIVFSRHADRQRLAREFGATDIIEARGEEGVAQLKELTGGLGAHCVIEAVGSKQAIEQAIGSCRPGGHIGYVGVSHDATLDMGGLFFSQVHLMGGPAAVRKFLPQMIELIYQGKIEPGKVFDQVLPLEQAAEGYRMMDQREATKVLLTV</sequence>
<dbReference type="EMBL" id="CP011312">
    <property type="protein sequence ID" value="AKE40282.1"/>
    <property type="molecule type" value="Genomic_DNA"/>
</dbReference>
<keyword evidence="6" id="KW-0560">Oxidoreductase</keyword>
<accession>A0A0F6QXZ1</accession>
<dbReference type="Gene3D" id="3.40.50.720">
    <property type="entry name" value="NAD(P)-binding Rossmann-like Domain"/>
    <property type="match status" value="1"/>
</dbReference>
<dbReference type="InterPro" id="IPR036291">
    <property type="entry name" value="NAD(P)-bd_dom_sf"/>
</dbReference>
<dbReference type="KEGG" id="cku:UL82_00195"/>
<name>A0A0F6QXZ1_9CORY</name>
<feature type="domain" description="Alcohol dehydrogenase-like C-terminal" evidence="4">
    <location>
        <begin position="14"/>
        <end position="139"/>
    </location>
</feature>
<dbReference type="PANTHER" id="PTHR42813">
    <property type="entry name" value="ZINC-TYPE ALCOHOL DEHYDROGENASE-LIKE"/>
    <property type="match status" value="1"/>
</dbReference>
<reference evidence="6 8" key="2">
    <citation type="submission" date="2018-12" db="EMBL/GenBank/DDBJ databases">
        <authorList>
            <consortium name="Pathogen Informatics"/>
        </authorList>
    </citation>
    <scope>NUCLEOTIDE SEQUENCE [LARGE SCALE GENOMIC DNA]</scope>
    <source>
        <strain evidence="6 8">NCTC949</strain>
    </source>
</reference>
<keyword evidence="7" id="KW-1185">Reference proteome</keyword>
<evidence type="ECO:0000256" key="1">
    <source>
        <dbReference type="ARBA" id="ARBA00001947"/>
    </source>
</evidence>
<dbReference type="PANTHER" id="PTHR42813:SF2">
    <property type="entry name" value="DEHYDROGENASE, ZINC-CONTAINING, PUTATIVE (AFU_ORTHOLOGUE AFUA_2G02810)-RELATED"/>
    <property type="match status" value="1"/>
</dbReference>
<dbReference type="AlphaFoldDB" id="A0A0F6QXZ1"/>
<dbReference type="EMBL" id="LR134377">
    <property type="protein sequence ID" value="VEH05524.1"/>
    <property type="molecule type" value="Genomic_DNA"/>
</dbReference>
<proteinExistence type="predicted"/>
<dbReference type="InterPro" id="IPR013149">
    <property type="entry name" value="ADH-like_C"/>
</dbReference>
<dbReference type="SUPFAM" id="SSF51735">
    <property type="entry name" value="NAD(P)-binding Rossmann-fold domains"/>
    <property type="match status" value="1"/>
</dbReference>
<keyword evidence="2" id="KW-0479">Metal-binding</keyword>
<dbReference type="Proteomes" id="UP000033457">
    <property type="component" value="Chromosome"/>
</dbReference>
<keyword evidence="3" id="KW-0862">Zinc</keyword>
<evidence type="ECO:0000313" key="7">
    <source>
        <dbReference type="Proteomes" id="UP000033457"/>
    </source>
</evidence>
<dbReference type="Pfam" id="PF00107">
    <property type="entry name" value="ADH_zinc_N"/>
    <property type="match status" value="1"/>
</dbReference>
<reference evidence="5 7" key="1">
    <citation type="journal article" date="2015" name="Genome Announc.">
        <title>Complete Genome Sequence of Corynebacterium kutscheri DSM 20755, a Corynebacterial Type Strain with Remarkably Low G+C Content of Chromosomal DNA.</title>
        <authorList>
            <person name="Ruckert C."/>
            <person name="Albersmeier A."/>
            <person name="Winkler A."/>
            <person name="Tauch A."/>
        </authorList>
    </citation>
    <scope>NUCLEOTIDE SEQUENCE [LARGE SCALE GENOMIC DNA]</scope>
    <source>
        <strain evidence="5 7">DSM 20755</strain>
    </source>
</reference>
<dbReference type="Proteomes" id="UP000271380">
    <property type="component" value="Chromosome"/>
</dbReference>
<evidence type="ECO:0000313" key="8">
    <source>
        <dbReference type="Proteomes" id="UP000271380"/>
    </source>
</evidence>
<evidence type="ECO:0000256" key="3">
    <source>
        <dbReference type="ARBA" id="ARBA00022833"/>
    </source>
</evidence>